<evidence type="ECO:0000256" key="3">
    <source>
        <dbReference type="ARBA" id="ARBA00022741"/>
    </source>
</evidence>
<name>A0ABU4HN78_9ACTN</name>
<dbReference type="PROSITE" id="PS50893">
    <property type="entry name" value="ABC_TRANSPORTER_2"/>
    <property type="match status" value="1"/>
</dbReference>
<dbReference type="SUPFAM" id="SSF52540">
    <property type="entry name" value="P-loop containing nucleoside triphosphate hydrolases"/>
    <property type="match status" value="1"/>
</dbReference>
<sequence>MSDEVLLRTEGLVAGYVPEVDILGGVDLELRAGEVVTIVGPNGAGKSTLLKAVFGLLKPRAGRIVLRGRDIAGGRTHDISRSGVSYVPQLSNVFPSLTVEENLDLGTLARRGSDASARAAAMYEMFPRLAERRRQPAGTMSGGERQMVAMARALMPAPEILLLDEPSAGLSPQFVDVIFEKVAEINGHGVTVLMVEQNARRALAMSARGYVLDLGRNRFEGPGRELLEDPRVAQLYLGGRGGG</sequence>
<keyword evidence="2" id="KW-0813">Transport</keyword>
<evidence type="ECO:0000256" key="1">
    <source>
        <dbReference type="ARBA" id="ARBA00005417"/>
    </source>
</evidence>
<dbReference type="PANTHER" id="PTHR43820:SF4">
    <property type="entry name" value="HIGH-AFFINITY BRANCHED-CHAIN AMINO ACID TRANSPORT ATP-BINDING PROTEIN LIVF"/>
    <property type="match status" value="1"/>
</dbReference>
<dbReference type="InterPro" id="IPR003439">
    <property type="entry name" value="ABC_transporter-like_ATP-bd"/>
</dbReference>
<feature type="domain" description="ABC transporter" evidence="6">
    <location>
        <begin position="7"/>
        <end position="239"/>
    </location>
</feature>
<dbReference type="Proteomes" id="UP001284601">
    <property type="component" value="Unassembled WGS sequence"/>
</dbReference>
<dbReference type="RefSeq" id="WP_318597082.1">
    <property type="nucleotide sequence ID" value="NZ_JAWSTH010000022.1"/>
</dbReference>
<dbReference type="EMBL" id="JAWSTH010000022">
    <property type="protein sequence ID" value="MDW5594771.1"/>
    <property type="molecule type" value="Genomic_DNA"/>
</dbReference>
<evidence type="ECO:0000313" key="7">
    <source>
        <dbReference type="EMBL" id="MDW5594771.1"/>
    </source>
</evidence>
<evidence type="ECO:0000256" key="2">
    <source>
        <dbReference type="ARBA" id="ARBA00022448"/>
    </source>
</evidence>
<dbReference type="SMART" id="SM00382">
    <property type="entry name" value="AAA"/>
    <property type="match status" value="1"/>
</dbReference>
<keyword evidence="4 7" id="KW-0067">ATP-binding</keyword>
<dbReference type="GO" id="GO:0005524">
    <property type="term" value="F:ATP binding"/>
    <property type="evidence" value="ECO:0007669"/>
    <property type="project" value="UniProtKB-KW"/>
</dbReference>
<dbReference type="CDD" id="cd03224">
    <property type="entry name" value="ABC_TM1139_LivF_branched"/>
    <property type="match status" value="1"/>
</dbReference>
<keyword evidence="3" id="KW-0547">Nucleotide-binding</keyword>
<keyword evidence="8" id="KW-1185">Reference proteome</keyword>
<keyword evidence="5" id="KW-0029">Amino-acid transport</keyword>
<reference evidence="8" key="1">
    <citation type="submission" date="2023-07" db="EMBL/GenBank/DDBJ databases">
        <title>Conexibacter stalactiti sp. nov., isolated from stalactites in a lava cave and emended description of the genus Conexibacter.</title>
        <authorList>
            <person name="Lee S.D."/>
        </authorList>
    </citation>
    <scope>NUCLEOTIDE SEQUENCE [LARGE SCALE GENOMIC DNA]</scope>
    <source>
        <strain evidence="8">KCTC 39840</strain>
    </source>
</reference>
<dbReference type="Pfam" id="PF00005">
    <property type="entry name" value="ABC_tran"/>
    <property type="match status" value="1"/>
</dbReference>
<evidence type="ECO:0000259" key="6">
    <source>
        <dbReference type="PROSITE" id="PS50893"/>
    </source>
</evidence>
<dbReference type="Gene3D" id="3.40.50.300">
    <property type="entry name" value="P-loop containing nucleotide triphosphate hydrolases"/>
    <property type="match status" value="1"/>
</dbReference>
<accession>A0ABU4HN78</accession>
<evidence type="ECO:0000313" key="8">
    <source>
        <dbReference type="Proteomes" id="UP001284601"/>
    </source>
</evidence>
<dbReference type="InterPro" id="IPR027417">
    <property type="entry name" value="P-loop_NTPase"/>
</dbReference>
<comment type="caution">
    <text evidence="7">The sequence shown here is derived from an EMBL/GenBank/DDBJ whole genome shotgun (WGS) entry which is preliminary data.</text>
</comment>
<comment type="similarity">
    <text evidence="1">Belongs to the ABC transporter superfamily.</text>
</comment>
<evidence type="ECO:0000256" key="5">
    <source>
        <dbReference type="ARBA" id="ARBA00022970"/>
    </source>
</evidence>
<dbReference type="PROSITE" id="PS00211">
    <property type="entry name" value="ABC_TRANSPORTER_1"/>
    <property type="match status" value="1"/>
</dbReference>
<gene>
    <name evidence="7" type="ORF">R7226_10510</name>
</gene>
<evidence type="ECO:0000256" key="4">
    <source>
        <dbReference type="ARBA" id="ARBA00022840"/>
    </source>
</evidence>
<dbReference type="InterPro" id="IPR003593">
    <property type="entry name" value="AAA+_ATPase"/>
</dbReference>
<protein>
    <submittedName>
        <fullName evidence="7">ABC transporter ATP-binding protein</fullName>
    </submittedName>
</protein>
<organism evidence="7 8">
    <name type="scientific">Conexibacter stalactiti</name>
    <dbReference type="NCBI Taxonomy" id="1940611"/>
    <lineage>
        <taxon>Bacteria</taxon>
        <taxon>Bacillati</taxon>
        <taxon>Actinomycetota</taxon>
        <taxon>Thermoleophilia</taxon>
        <taxon>Solirubrobacterales</taxon>
        <taxon>Conexibacteraceae</taxon>
        <taxon>Conexibacter</taxon>
    </lineage>
</organism>
<reference evidence="7 8" key="2">
    <citation type="submission" date="2023-10" db="EMBL/GenBank/DDBJ databases">
        <authorList>
            <person name="Han X.F."/>
        </authorList>
    </citation>
    <scope>NUCLEOTIDE SEQUENCE [LARGE SCALE GENOMIC DNA]</scope>
    <source>
        <strain evidence="7 8">KCTC 39840</strain>
    </source>
</reference>
<dbReference type="PANTHER" id="PTHR43820">
    <property type="entry name" value="HIGH-AFFINITY BRANCHED-CHAIN AMINO ACID TRANSPORT ATP-BINDING PROTEIN LIVF"/>
    <property type="match status" value="1"/>
</dbReference>
<dbReference type="InterPro" id="IPR017871">
    <property type="entry name" value="ABC_transporter-like_CS"/>
</dbReference>
<proteinExistence type="inferred from homology"/>
<dbReference type="InterPro" id="IPR052156">
    <property type="entry name" value="BCAA_Transport_ATP-bd_LivF"/>
</dbReference>